<accession>A0A8J4YN28</accession>
<sequence length="132" mass="15166">MHWWACGLEKLSNPKTYTYRRGLPPNPEVQHILDSIKPQVKKELGRSMSKLTLLAYREVYLPEKRTWIYLTKAETQADNEGPERHEGGAARVGEVERMERISGRWVEILSLWQKGALVKGSSWLCPCVCARA</sequence>
<dbReference type="Proteomes" id="UP000770661">
    <property type="component" value="Unassembled WGS sequence"/>
</dbReference>
<reference evidence="1" key="1">
    <citation type="submission" date="2020-07" db="EMBL/GenBank/DDBJ databases">
        <title>The High-quality genome of the commercially important snow crab, Chionoecetes opilio.</title>
        <authorList>
            <person name="Jeong J.-H."/>
            <person name="Ryu S."/>
        </authorList>
    </citation>
    <scope>NUCLEOTIDE SEQUENCE</scope>
    <source>
        <strain evidence="1">MADBK_172401_WGS</strain>
        <tissue evidence="1">Digestive gland</tissue>
    </source>
</reference>
<dbReference type="AlphaFoldDB" id="A0A8J4YN28"/>
<organism evidence="1 2">
    <name type="scientific">Chionoecetes opilio</name>
    <name type="common">Atlantic snow crab</name>
    <name type="synonym">Cancer opilio</name>
    <dbReference type="NCBI Taxonomy" id="41210"/>
    <lineage>
        <taxon>Eukaryota</taxon>
        <taxon>Metazoa</taxon>
        <taxon>Ecdysozoa</taxon>
        <taxon>Arthropoda</taxon>
        <taxon>Crustacea</taxon>
        <taxon>Multicrustacea</taxon>
        <taxon>Malacostraca</taxon>
        <taxon>Eumalacostraca</taxon>
        <taxon>Eucarida</taxon>
        <taxon>Decapoda</taxon>
        <taxon>Pleocyemata</taxon>
        <taxon>Brachyura</taxon>
        <taxon>Eubrachyura</taxon>
        <taxon>Majoidea</taxon>
        <taxon>Majidae</taxon>
        <taxon>Chionoecetes</taxon>
    </lineage>
</organism>
<proteinExistence type="predicted"/>
<evidence type="ECO:0000313" key="1">
    <source>
        <dbReference type="EMBL" id="KAG0726006.1"/>
    </source>
</evidence>
<name>A0A8J4YN28_CHIOP</name>
<comment type="caution">
    <text evidence="1">The sequence shown here is derived from an EMBL/GenBank/DDBJ whole genome shotgun (WGS) entry which is preliminary data.</text>
</comment>
<protein>
    <submittedName>
        <fullName evidence="1">Uncharacterized protein</fullName>
    </submittedName>
</protein>
<gene>
    <name evidence="1" type="ORF">GWK47_037470</name>
</gene>
<dbReference type="EMBL" id="JACEEZ010004957">
    <property type="protein sequence ID" value="KAG0726006.1"/>
    <property type="molecule type" value="Genomic_DNA"/>
</dbReference>
<dbReference type="OrthoDB" id="2429551at2759"/>
<evidence type="ECO:0000313" key="2">
    <source>
        <dbReference type="Proteomes" id="UP000770661"/>
    </source>
</evidence>
<keyword evidence="2" id="KW-1185">Reference proteome</keyword>